<proteinExistence type="predicted"/>
<organism evidence="5 6">
    <name type="scientific">Pontibacter rugosus</name>
    <dbReference type="NCBI Taxonomy" id="1745966"/>
    <lineage>
        <taxon>Bacteria</taxon>
        <taxon>Pseudomonadati</taxon>
        <taxon>Bacteroidota</taxon>
        <taxon>Cytophagia</taxon>
        <taxon>Cytophagales</taxon>
        <taxon>Hymenobacteraceae</taxon>
        <taxon>Pontibacter</taxon>
    </lineage>
</organism>
<keyword evidence="6" id="KW-1185">Reference proteome</keyword>
<dbReference type="Proteomes" id="UP001597094">
    <property type="component" value="Unassembled WGS sequence"/>
</dbReference>
<feature type="domain" description="Bacterial surface antigen (D15)" evidence="4">
    <location>
        <begin position="573"/>
        <end position="821"/>
    </location>
</feature>
<feature type="signal peptide" evidence="3">
    <location>
        <begin position="1"/>
        <end position="25"/>
    </location>
</feature>
<reference evidence="6" key="1">
    <citation type="journal article" date="2019" name="Int. J. Syst. Evol. Microbiol.">
        <title>The Global Catalogue of Microorganisms (GCM) 10K type strain sequencing project: providing services to taxonomists for standard genome sequencing and annotation.</title>
        <authorList>
            <consortium name="The Broad Institute Genomics Platform"/>
            <consortium name="The Broad Institute Genome Sequencing Center for Infectious Disease"/>
            <person name="Wu L."/>
            <person name="Ma J."/>
        </authorList>
    </citation>
    <scope>NUCLEOTIDE SEQUENCE [LARGE SCALE GENOMIC DNA]</scope>
    <source>
        <strain evidence="6">JCM 31319</strain>
    </source>
</reference>
<keyword evidence="3" id="KW-0732">Signal</keyword>
<dbReference type="Pfam" id="PF01103">
    <property type="entry name" value="Omp85"/>
    <property type="match status" value="1"/>
</dbReference>
<evidence type="ECO:0000313" key="5">
    <source>
        <dbReference type="EMBL" id="MFD1188164.1"/>
    </source>
</evidence>
<comment type="subcellular location">
    <subcellularLocation>
        <location evidence="1">Membrane</location>
    </subcellularLocation>
</comment>
<evidence type="ECO:0000256" key="2">
    <source>
        <dbReference type="ARBA" id="ARBA00023136"/>
    </source>
</evidence>
<protein>
    <submittedName>
        <fullName evidence="5">BamA/TamA family outer membrane protein</fullName>
    </submittedName>
</protein>
<feature type="chain" id="PRO_5046675838" evidence="3">
    <location>
        <begin position="26"/>
        <end position="861"/>
    </location>
</feature>
<dbReference type="InterPro" id="IPR000184">
    <property type="entry name" value="Bac_surfAg_D15"/>
</dbReference>
<comment type="caution">
    <text evidence="5">The sequence shown here is derived from an EMBL/GenBank/DDBJ whole genome shotgun (WGS) entry which is preliminary data.</text>
</comment>
<dbReference type="EMBL" id="JBHTLD010000224">
    <property type="protein sequence ID" value="MFD1188164.1"/>
    <property type="molecule type" value="Genomic_DNA"/>
</dbReference>
<dbReference type="Gene3D" id="2.40.160.50">
    <property type="entry name" value="membrane protein fhac: a member of the omp85/tpsb transporter family"/>
    <property type="match status" value="1"/>
</dbReference>
<keyword evidence="2" id="KW-0472">Membrane</keyword>
<evidence type="ECO:0000259" key="4">
    <source>
        <dbReference type="Pfam" id="PF01103"/>
    </source>
</evidence>
<name>A0ABW3STB3_9BACT</name>
<gene>
    <name evidence="5" type="ORF">ACFQ2O_18270</name>
</gene>
<sequence length="861" mass="97990">MTSKKTFSYITGLLLSLLGSYAASAQSISPDQDSITTAIAPEYNEVSKGHRFWFGDNYRRIWATPVKMRVFRLQEEQGGMTILKRGGGQQTKSLRLQDATGREWVLRTIQKDPEKALPENLRPTVAKDIVQDQISASHPFASLVVPPLAKALGILHAEPEVVYLPDDPALGEYRAEYANAVYLFEEREPIAAGLDTDNTEKVLEKLEEDNDNRVDQRAVLRARLLDLVISDWDRHEDQWRWRELEDEIGDYYDPIPRDRDQVFFTNDGVIPKIGSRKWIMPKFQGFDEEIRDVEGFNFNARYFDRMFLTQLSEADWRKEVQFVQQKLTDQLIRDAVREMPKPIYALSGEEITRKLIARRNDLEKQALEYYRSLAETVDIAGSDKHEEFNLTYLPDGNIDLQVYKIKKDGERDRLMMQRTFNPDITKELRLYGRGDEDLFNVQGSGKSGIRVRMIGGGSADTFAVADDFRNRRRLLIYDRKDEDNNLPKGGAARLKVSNDSTVNNYDPRSFKYDVLMPAAAIGYNLDDGILLGAGFNYTKQGFRKDPYAARHKFIIGHALATNAFFGSYEAEFPQLLARRYDLGVEIDARAPNNTSNFFGIGNGSEFADEQSIRYYRTRYDLVGAQVTLQRLLTPKFKVYAGLAGQYFNMDRSDNTDRFINVYSEENPNLNLFGRKYYGGLIGGFTLDTRDKSLMPSTGVFWNTSLRGFSQFNGEEDKYGQLQSALGLYFSLGDNFVVANRIGGGATFGDPAFFQLLYLGGTENLRGFRNFRFAGEQMLYHNIELRFKLFDFNSFLFPGSVGMIGFNDVGRVWSDNGDDDGGWHDGFGGGLYISPAELILIHGVVGFSEDGVLPYFSVGFRF</sequence>
<evidence type="ECO:0000256" key="3">
    <source>
        <dbReference type="SAM" id="SignalP"/>
    </source>
</evidence>
<accession>A0ABW3STB3</accession>
<evidence type="ECO:0000313" key="6">
    <source>
        <dbReference type="Proteomes" id="UP001597094"/>
    </source>
</evidence>
<dbReference type="RefSeq" id="WP_377531248.1">
    <property type="nucleotide sequence ID" value="NZ_JBHTLD010000224.1"/>
</dbReference>
<evidence type="ECO:0000256" key="1">
    <source>
        <dbReference type="ARBA" id="ARBA00004370"/>
    </source>
</evidence>